<dbReference type="Proteomes" id="UP001215598">
    <property type="component" value="Unassembled WGS sequence"/>
</dbReference>
<evidence type="ECO:0000313" key="3">
    <source>
        <dbReference type="Proteomes" id="UP001215598"/>
    </source>
</evidence>
<evidence type="ECO:0000313" key="2">
    <source>
        <dbReference type="EMBL" id="KAJ7735032.1"/>
    </source>
</evidence>
<name>A0AAD7I6I2_9AGAR</name>
<keyword evidence="3" id="KW-1185">Reference proteome</keyword>
<comment type="caution">
    <text evidence="2">The sequence shown here is derived from an EMBL/GenBank/DDBJ whole genome shotgun (WGS) entry which is preliminary data.</text>
</comment>
<gene>
    <name evidence="2" type="ORF">B0H16DRAFT_1577136</name>
</gene>
<feature type="transmembrane region" description="Helical" evidence="1">
    <location>
        <begin position="58"/>
        <end position="76"/>
    </location>
</feature>
<sequence>MSSLYFSFHLGRWWRPCRGRYPSTPCERRWIWGGYYLFFLAIVRAHKRAVFRCLRGDTLFLFSIHTCMHLFTFLTLPP</sequence>
<keyword evidence="1" id="KW-1133">Transmembrane helix</keyword>
<reference evidence="2" key="1">
    <citation type="submission" date="2023-03" db="EMBL/GenBank/DDBJ databases">
        <title>Massive genome expansion in bonnet fungi (Mycena s.s.) driven by repeated elements and novel gene families across ecological guilds.</title>
        <authorList>
            <consortium name="Lawrence Berkeley National Laboratory"/>
            <person name="Harder C.B."/>
            <person name="Miyauchi S."/>
            <person name="Viragh M."/>
            <person name="Kuo A."/>
            <person name="Thoen E."/>
            <person name="Andreopoulos B."/>
            <person name="Lu D."/>
            <person name="Skrede I."/>
            <person name="Drula E."/>
            <person name="Henrissat B."/>
            <person name="Morin E."/>
            <person name="Kohler A."/>
            <person name="Barry K."/>
            <person name="LaButti K."/>
            <person name="Morin E."/>
            <person name="Salamov A."/>
            <person name="Lipzen A."/>
            <person name="Mereny Z."/>
            <person name="Hegedus B."/>
            <person name="Baldrian P."/>
            <person name="Stursova M."/>
            <person name="Weitz H."/>
            <person name="Taylor A."/>
            <person name="Grigoriev I.V."/>
            <person name="Nagy L.G."/>
            <person name="Martin F."/>
            <person name="Kauserud H."/>
        </authorList>
    </citation>
    <scope>NUCLEOTIDE SEQUENCE</scope>
    <source>
        <strain evidence="2">CBHHK182m</strain>
    </source>
</reference>
<organism evidence="2 3">
    <name type="scientific">Mycena metata</name>
    <dbReference type="NCBI Taxonomy" id="1033252"/>
    <lineage>
        <taxon>Eukaryota</taxon>
        <taxon>Fungi</taxon>
        <taxon>Dikarya</taxon>
        <taxon>Basidiomycota</taxon>
        <taxon>Agaricomycotina</taxon>
        <taxon>Agaricomycetes</taxon>
        <taxon>Agaricomycetidae</taxon>
        <taxon>Agaricales</taxon>
        <taxon>Marasmiineae</taxon>
        <taxon>Mycenaceae</taxon>
        <taxon>Mycena</taxon>
    </lineage>
</organism>
<dbReference type="AlphaFoldDB" id="A0AAD7I6I2"/>
<protein>
    <submittedName>
        <fullName evidence="2">Uncharacterized protein</fullName>
    </submittedName>
</protein>
<feature type="transmembrane region" description="Helical" evidence="1">
    <location>
        <begin position="30"/>
        <end position="46"/>
    </location>
</feature>
<proteinExistence type="predicted"/>
<keyword evidence="1" id="KW-0472">Membrane</keyword>
<accession>A0AAD7I6I2</accession>
<keyword evidence="1" id="KW-0812">Transmembrane</keyword>
<dbReference type="EMBL" id="JARKIB010000129">
    <property type="protein sequence ID" value="KAJ7735032.1"/>
    <property type="molecule type" value="Genomic_DNA"/>
</dbReference>
<evidence type="ECO:0000256" key="1">
    <source>
        <dbReference type="SAM" id="Phobius"/>
    </source>
</evidence>